<name>A0ABZ0GQT8_9GAMM</name>
<reference evidence="3 4" key="1">
    <citation type="submission" date="2023-09" db="EMBL/GenBank/DDBJ databases">
        <authorList>
            <person name="Qi X."/>
        </authorList>
    </citation>
    <scope>NUCLEOTIDE SEQUENCE [LARGE SCALE GENOMIC DNA]</scope>
    <source>
        <strain evidence="3 4">S1-1</strain>
    </source>
</reference>
<dbReference type="InterPro" id="IPR013658">
    <property type="entry name" value="SGL"/>
</dbReference>
<dbReference type="Pfam" id="PF08450">
    <property type="entry name" value="SGL"/>
    <property type="match status" value="1"/>
</dbReference>
<dbReference type="PANTHER" id="PTHR10907">
    <property type="entry name" value="REGUCALCIN"/>
    <property type="match status" value="1"/>
</dbReference>
<dbReference type="Proteomes" id="UP001301442">
    <property type="component" value="Chromosome"/>
</dbReference>
<proteinExistence type="inferred from homology"/>
<protein>
    <submittedName>
        <fullName evidence="3">SMP-30/gluconolactonase/LRE family protein</fullName>
        <ecNumber evidence="3">3.1.1.99</ecNumber>
    </submittedName>
</protein>
<dbReference type="EMBL" id="CP136600">
    <property type="protein sequence ID" value="WOH38163.1"/>
    <property type="molecule type" value="Genomic_DNA"/>
</dbReference>
<organism evidence="3 4">
    <name type="scientific">Thalassotalea fonticola</name>
    <dbReference type="NCBI Taxonomy" id="3065649"/>
    <lineage>
        <taxon>Bacteria</taxon>
        <taxon>Pseudomonadati</taxon>
        <taxon>Pseudomonadota</taxon>
        <taxon>Gammaproteobacteria</taxon>
        <taxon>Alteromonadales</taxon>
        <taxon>Colwelliaceae</taxon>
        <taxon>Thalassotalea</taxon>
    </lineage>
</organism>
<dbReference type="PANTHER" id="PTHR10907:SF47">
    <property type="entry name" value="REGUCALCIN"/>
    <property type="match status" value="1"/>
</dbReference>
<evidence type="ECO:0000313" key="4">
    <source>
        <dbReference type="Proteomes" id="UP001301442"/>
    </source>
</evidence>
<dbReference type="InterPro" id="IPR005511">
    <property type="entry name" value="SMP-30"/>
</dbReference>
<dbReference type="PRINTS" id="PR01790">
    <property type="entry name" value="SMP30FAMILY"/>
</dbReference>
<dbReference type="Gene3D" id="2.120.10.30">
    <property type="entry name" value="TolB, C-terminal domain"/>
    <property type="match status" value="1"/>
</dbReference>
<dbReference type="SUPFAM" id="SSF63829">
    <property type="entry name" value="Calcium-dependent phosphotriesterase"/>
    <property type="match status" value="1"/>
</dbReference>
<dbReference type="GO" id="GO:0016787">
    <property type="term" value="F:hydrolase activity"/>
    <property type="evidence" value="ECO:0007669"/>
    <property type="project" value="UniProtKB-KW"/>
</dbReference>
<gene>
    <name evidence="3" type="ORF">RI844_02705</name>
</gene>
<evidence type="ECO:0000259" key="2">
    <source>
        <dbReference type="Pfam" id="PF08450"/>
    </source>
</evidence>
<keyword evidence="3" id="KW-0378">Hydrolase</keyword>
<evidence type="ECO:0000256" key="1">
    <source>
        <dbReference type="ARBA" id="ARBA00008853"/>
    </source>
</evidence>
<keyword evidence="4" id="KW-1185">Reference proteome</keyword>
<dbReference type="RefSeq" id="WP_348396936.1">
    <property type="nucleotide sequence ID" value="NZ_CP136600.1"/>
</dbReference>
<dbReference type="EC" id="3.1.1.99" evidence="3"/>
<sequence length="302" mass="33374">MNSVTCIWDAKAQLGEGAVWHEVEQTLYWVDIINSKLHSYKRDEKDLEVRKTWSFPGNISSVVPCTEGGLLATFKQGVAHINLKHSKVTSICGLEQELPDNRFNDGCADTRGNYWFGSMDDKQVDASGAFYRFSAEQQAEKLSHLGEICITNGPTFSQDGAWLYFTDTMAGKIFKAQLSNDGSIGQKQLHIHFTEDEGHPDGMCCDTEGHLWVCHWGGSRVSRFDPDGNLVKAIHLPVPNVTKCCFGGPTLNTLYITTAATGLTEQQLQEFPLAGGLFAVEVAQQGFVYPSVAMSKQLIDQD</sequence>
<feature type="domain" description="SMP-30/Gluconolactonase/LRE-like region" evidence="2">
    <location>
        <begin position="14"/>
        <end position="259"/>
    </location>
</feature>
<evidence type="ECO:0000313" key="3">
    <source>
        <dbReference type="EMBL" id="WOH38163.1"/>
    </source>
</evidence>
<comment type="similarity">
    <text evidence="1">Belongs to the SMP-30/CGR1 family.</text>
</comment>
<dbReference type="InterPro" id="IPR011042">
    <property type="entry name" value="6-blade_b-propeller_TolB-like"/>
</dbReference>
<accession>A0ABZ0GQT8</accession>